<organism evidence="2 3">
    <name type="scientific">Cylicocyclus nassatus</name>
    <name type="common">Nematode worm</name>
    <dbReference type="NCBI Taxonomy" id="53992"/>
    <lineage>
        <taxon>Eukaryota</taxon>
        <taxon>Metazoa</taxon>
        <taxon>Ecdysozoa</taxon>
        <taxon>Nematoda</taxon>
        <taxon>Chromadorea</taxon>
        <taxon>Rhabditida</taxon>
        <taxon>Rhabditina</taxon>
        <taxon>Rhabditomorpha</taxon>
        <taxon>Strongyloidea</taxon>
        <taxon>Strongylidae</taxon>
        <taxon>Cylicocyclus</taxon>
    </lineage>
</organism>
<accession>A0AA36GMM0</accession>
<dbReference type="AlphaFoldDB" id="A0AA36GMM0"/>
<gene>
    <name evidence="2" type="ORF">CYNAS_LOCUS6804</name>
</gene>
<keyword evidence="3" id="KW-1185">Reference proteome</keyword>
<reference evidence="2" key="1">
    <citation type="submission" date="2023-07" db="EMBL/GenBank/DDBJ databases">
        <authorList>
            <consortium name="CYATHOMIX"/>
        </authorList>
    </citation>
    <scope>NUCLEOTIDE SEQUENCE</scope>
    <source>
        <strain evidence="2">N/A</strain>
    </source>
</reference>
<comment type="caution">
    <text evidence="2">The sequence shown here is derived from an EMBL/GenBank/DDBJ whole genome shotgun (WGS) entry which is preliminary data.</text>
</comment>
<feature type="region of interest" description="Disordered" evidence="1">
    <location>
        <begin position="1"/>
        <end position="47"/>
    </location>
</feature>
<sequence>MVARTRSKGTSSSSVKGTKPLIVVKSEPSEEGPSSSQAEPATYVPAPGEVVCGYDEEPEVEEETQDEVVDVVNVTTEEQPTRDIIDPSPIERRLREKRNFNEGDWTSEELKALYEGITTYGTRQDALEVIQMNYCPKKTVGQVMAKVEEIREMIAENREDRRTMQTEQWNRLGYRNVSAIPQYVMMPPVENWEAAIQRVNRQIRSHTDYPLRSAIQNALNNKPRDAAEPKVYKVTDSRVGRGYGKEQAVSWQRLGAFFAGVVEHARPLPPLNPLECAIALRIVDDIEDEVSRTLTDEHKAIIRGWLANIQMRNLRDFAPDTPYSTTSAATVLLDPLRSRLWNIPPEASQLPEVAEEEHIESLLD</sequence>
<feature type="compositionally biased region" description="Low complexity" evidence="1">
    <location>
        <begin position="31"/>
        <end position="40"/>
    </location>
</feature>
<protein>
    <submittedName>
        <fullName evidence="2">Uncharacterized protein</fullName>
    </submittedName>
</protein>
<evidence type="ECO:0000313" key="2">
    <source>
        <dbReference type="EMBL" id="CAJ0594821.1"/>
    </source>
</evidence>
<name>A0AA36GMM0_CYLNA</name>
<evidence type="ECO:0000313" key="3">
    <source>
        <dbReference type="Proteomes" id="UP001176961"/>
    </source>
</evidence>
<proteinExistence type="predicted"/>
<dbReference type="Proteomes" id="UP001176961">
    <property type="component" value="Unassembled WGS sequence"/>
</dbReference>
<feature type="compositionally biased region" description="Low complexity" evidence="1">
    <location>
        <begin position="8"/>
        <end position="19"/>
    </location>
</feature>
<evidence type="ECO:0000256" key="1">
    <source>
        <dbReference type="SAM" id="MobiDB-lite"/>
    </source>
</evidence>
<dbReference type="EMBL" id="CATQJL010000112">
    <property type="protein sequence ID" value="CAJ0594821.1"/>
    <property type="molecule type" value="Genomic_DNA"/>
</dbReference>